<dbReference type="SUPFAM" id="SSF47807">
    <property type="entry name" value="5' to 3' exonuclease, C-terminal subdomain"/>
    <property type="match status" value="1"/>
</dbReference>
<reference evidence="21" key="1">
    <citation type="submission" date="2021-11" db="EMBL/GenBank/DDBJ databases">
        <authorList>
            <person name="Rodrigo-Torres L."/>
            <person name="Arahal R. D."/>
            <person name="Lucena T."/>
        </authorList>
    </citation>
    <scope>NUCLEOTIDE SEQUENCE</scope>
    <source>
        <strain evidence="21">CECT 7928</strain>
    </source>
</reference>
<evidence type="ECO:0000256" key="14">
    <source>
        <dbReference type="ARBA" id="ARBA00023204"/>
    </source>
</evidence>
<evidence type="ECO:0000256" key="7">
    <source>
        <dbReference type="ARBA" id="ARBA00022705"/>
    </source>
</evidence>
<dbReference type="PRINTS" id="PR00868">
    <property type="entry name" value="DNAPOLI"/>
</dbReference>
<dbReference type="PANTHER" id="PTHR10133:SF27">
    <property type="entry name" value="DNA POLYMERASE NU"/>
    <property type="match status" value="1"/>
</dbReference>
<evidence type="ECO:0000256" key="1">
    <source>
        <dbReference type="ARBA" id="ARBA00007705"/>
    </source>
</evidence>
<keyword evidence="12 17" id="KW-0239">DNA-directed DNA polymerase</keyword>
<evidence type="ECO:0000259" key="18">
    <source>
        <dbReference type="SMART" id="SM00474"/>
    </source>
</evidence>
<evidence type="ECO:0000256" key="6">
    <source>
        <dbReference type="ARBA" id="ARBA00022695"/>
    </source>
</evidence>
<dbReference type="PANTHER" id="PTHR10133">
    <property type="entry name" value="DNA POLYMERASE I"/>
    <property type="match status" value="1"/>
</dbReference>
<dbReference type="Proteomes" id="UP000838748">
    <property type="component" value="Unassembled WGS sequence"/>
</dbReference>
<gene>
    <name evidence="17 21" type="primary">polA</name>
    <name evidence="21" type="ORF">VMF7928_04038</name>
</gene>
<proteinExistence type="inferred from homology"/>
<evidence type="ECO:0000256" key="12">
    <source>
        <dbReference type="ARBA" id="ARBA00022932"/>
    </source>
</evidence>
<dbReference type="SMART" id="SM00279">
    <property type="entry name" value="HhH2"/>
    <property type="match status" value="1"/>
</dbReference>
<dbReference type="Pfam" id="PF02739">
    <property type="entry name" value="5_3_exonuc_N"/>
    <property type="match status" value="1"/>
</dbReference>
<evidence type="ECO:0000256" key="10">
    <source>
        <dbReference type="ARBA" id="ARBA00022801"/>
    </source>
</evidence>
<dbReference type="GO" id="GO:0003887">
    <property type="term" value="F:DNA-directed DNA polymerase activity"/>
    <property type="evidence" value="ECO:0007669"/>
    <property type="project" value="UniProtKB-EC"/>
</dbReference>
<keyword evidence="7 17" id="KW-0235">DNA replication</keyword>
<keyword evidence="9 17" id="KW-0227">DNA damage</keyword>
<evidence type="ECO:0000256" key="13">
    <source>
        <dbReference type="ARBA" id="ARBA00023125"/>
    </source>
</evidence>
<dbReference type="InterPro" id="IPR008918">
    <property type="entry name" value="HhH2"/>
</dbReference>
<keyword evidence="6 17" id="KW-0548">Nucleotidyltransferase</keyword>
<dbReference type="InterPro" id="IPR002562">
    <property type="entry name" value="3'-5'_exonuclease_dom"/>
</dbReference>
<dbReference type="PROSITE" id="PS00447">
    <property type="entry name" value="DNA_POLYMERASE_A"/>
    <property type="match status" value="1"/>
</dbReference>
<comment type="subunit">
    <text evidence="2">Single-chain monomer with multiple functions.</text>
</comment>
<dbReference type="CDD" id="cd06139">
    <property type="entry name" value="DNA_polA_I_Ecoli_like_exo"/>
    <property type="match status" value="1"/>
</dbReference>
<dbReference type="InterPro" id="IPR036279">
    <property type="entry name" value="5-3_exonuclease_C_sf"/>
</dbReference>
<sequence>MALIPDNPLILIDGSSYLYRAFHAYPGTMSNGDIPTNAVYGVVNMLRSMMRQYPSDRIAVVFDAKGKTFRDDMYPEYKANRPPMPDDLRCQIEPLHNIIRALGLPLISIEGVEADDVIGTLSHQASQAGIPVLISTGDKDMAQLVNEHVTLINTMTNVVLDREGVIEKFGIPPELIIDYLALMGDKVDNIPGVPGVGDKTATALLQGIGGLEKLYQHLDDIAALGFRGSKTMAKKLVDNKDNAYLSYELATIKLDVELEEKPESLVKSTPDQDELVKLYGQMVFKSWLNELLEGSSDSEMPASAVQKSVAKAEVAAVEPTVAEIDRSQYETILDEESFTRWLEKLQSAEVFAFDTETDSLDYMVANLVGLSFAVEEGQAAYVPLTHDYLDAPEQLDRDWVLDKLKPILEDVAQHKVGQNLKYDASVLARYDIELKGIQYDTMLASYVLNSVGGKHDMDSLALRFLQHSCISFEQIAGKGKKQLTFNQIDLDQASPYAAEDADVTLRLHHHLNQSLVNDDKLNAIYQDIEVPLVPVLSKIERTGVLVDDMLLSAQSQEIAVRLDELEQKAFELAEQEFNLSSPKQLQAILFEKMGLPVIKKTPSGAPSTNEEVLQELALDYPLPKLLLEYRGLAKLKSTYTDKLPKMINPTTGRVHTSYHQAVTATGRLSSTDPNLQNIPIRNEQGRRIRQAFVAPHGYKILAVDYSQIELRIMAHLSGDKALLEAFQQGKDIHAATAAEIIGVDISEVTSEQRRRAKAVNFGLIYGMSAFGLSKQLGIPRGEAQGYMDKYFERYPGVMQYMEDTRSLASEHGYVETIFGRRLHLPEIKSRNGMRRKAAERAAINAPMQGTAADIIKKAMLLVDEWIEQEGNDDVRLLMQVHDELVFEVKDTRLAEIETQIQKLMESAAELDVPLVAEAGHGDNWDQAH</sequence>
<dbReference type="InterPro" id="IPR019760">
    <property type="entry name" value="DNA-dir_DNA_pol_A_CS"/>
</dbReference>
<dbReference type="InterPro" id="IPR020045">
    <property type="entry name" value="DNA_polI_H3TH"/>
</dbReference>
<dbReference type="CDD" id="cd09898">
    <property type="entry name" value="H3TH_53EXO"/>
    <property type="match status" value="1"/>
</dbReference>
<evidence type="ECO:0000256" key="8">
    <source>
        <dbReference type="ARBA" id="ARBA00022722"/>
    </source>
</evidence>
<keyword evidence="11 17" id="KW-0269">Exonuclease</keyword>
<dbReference type="InterPro" id="IPR043502">
    <property type="entry name" value="DNA/RNA_pol_sf"/>
</dbReference>
<comment type="catalytic activity">
    <reaction evidence="15 17">
        <text>DNA(n) + a 2'-deoxyribonucleoside 5'-triphosphate = DNA(n+1) + diphosphate</text>
        <dbReference type="Rhea" id="RHEA:22508"/>
        <dbReference type="Rhea" id="RHEA-COMP:17339"/>
        <dbReference type="Rhea" id="RHEA-COMP:17340"/>
        <dbReference type="ChEBI" id="CHEBI:33019"/>
        <dbReference type="ChEBI" id="CHEBI:61560"/>
        <dbReference type="ChEBI" id="CHEBI:173112"/>
        <dbReference type="EC" id="2.7.7.7"/>
    </reaction>
</comment>
<name>A0ABN8EDX0_9VIBR</name>
<organism evidence="21 22">
    <name type="scientific">Vibrio marisflavi CECT 7928</name>
    <dbReference type="NCBI Taxonomy" id="634439"/>
    <lineage>
        <taxon>Bacteria</taxon>
        <taxon>Pseudomonadati</taxon>
        <taxon>Pseudomonadota</taxon>
        <taxon>Gammaproteobacteria</taxon>
        <taxon>Vibrionales</taxon>
        <taxon>Vibrionaceae</taxon>
        <taxon>Vibrio</taxon>
    </lineage>
</organism>
<dbReference type="NCBIfam" id="NF004397">
    <property type="entry name" value="PRK05755.1"/>
    <property type="match status" value="1"/>
</dbReference>
<keyword evidence="22" id="KW-1185">Reference proteome</keyword>
<dbReference type="InterPro" id="IPR002421">
    <property type="entry name" value="5-3_exonuclease"/>
</dbReference>
<evidence type="ECO:0000256" key="15">
    <source>
        <dbReference type="ARBA" id="ARBA00049244"/>
    </source>
</evidence>
<feature type="domain" description="3'-5' exonuclease" evidence="18">
    <location>
        <begin position="329"/>
        <end position="516"/>
    </location>
</feature>
<dbReference type="InterPro" id="IPR002298">
    <property type="entry name" value="DNA_polymerase_A"/>
</dbReference>
<keyword evidence="5 17" id="KW-0808">Transferase</keyword>
<evidence type="ECO:0000256" key="4">
    <source>
        <dbReference type="ARBA" id="ARBA00020311"/>
    </source>
</evidence>
<evidence type="ECO:0000256" key="5">
    <source>
        <dbReference type="ARBA" id="ARBA00022679"/>
    </source>
</evidence>
<dbReference type="SMART" id="SM00474">
    <property type="entry name" value="35EXOc"/>
    <property type="match status" value="1"/>
</dbReference>
<evidence type="ECO:0000256" key="3">
    <source>
        <dbReference type="ARBA" id="ARBA00012417"/>
    </source>
</evidence>
<feature type="domain" description="5'-3' exonuclease" evidence="19">
    <location>
        <begin position="7"/>
        <end position="267"/>
    </location>
</feature>
<evidence type="ECO:0000313" key="22">
    <source>
        <dbReference type="Proteomes" id="UP000838748"/>
    </source>
</evidence>
<keyword evidence="14 17" id="KW-0234">DNA repair</keyword>
<evidence type="ECO:0000259" key="19">
    <source>
        <dbReference type="SMART" id="SM00475"/>
    </source>
</evidence>
<dbReference type="InterPro" id="IPR029060">
    <property type="entry name" value="PIN-like_dom_sf"/>
</dbReference>
<dbReference type="InterPro" id="IPR020046">
    <property type="entry name" value="5-3_exonucl_a-hlix_arch_N"/>
</dbReference>
<dbReference type="InterPro" id="IPR012337">
    <property type="entry name" value="RNaseH-like_sf"/>
</dbReference>
<comment type="caution">
    <text evidence="21">The sequence shown here is derived from an EMBL/GenBank/DDBJ whole genome shotgun (WGS) entry which is preliminary data.</text>
</comment>
<dbReference type="SUPFAM" id="SSF88723">
    <property type="entry name" value="PIN domain-like"/>
    <property type="match status" value="1"/>
</dbReference>
<evidence type="ECO:0000259" key="20">
    <source>
        <dbReference type="SMART" id="SM00482"/>
    </source>
</evidence>
<dbReference type="EC" id="2.7.7.7" evidence="3 16"/>
<protein>
    <recommendedName>
        <fullName evidence="4 16">DNA polymerase I</fullName>
        <ecNumber evidence="3 16">2.7.7.7</ecNumber>
    </recommendedName>
</protein>
<feature type="domain" description="DNA-directed DNA polymerase family A palm" evidence="20">
    <location>
        <begin position="685"/>
        <end position="892"/>
    </location>
</feature>
<dbReference type="CDD" id="cd08637">
    <property type="entry name" value="DNA_pol_A_pol_I_C"/>
    <property type="match status" value="1"/>
</dbReference>
<evidence type="ECO:0000256" key="9">
    <source>
        <dbReference type="ARBA" id="ARBA00022763"/>
    </source>
</evidence>
<dbReference type="InterPro" id="IPR001098">
    <property type="entry name" value="DNA-dir_DNA_pol_A_palm_dom"/>
</dbReference>
<dbReference type="Gene3D" id="3.30.420.10">
    <property type="entry name" value="Ribonuclease H-like superfamily/Ribonuclease H"/>
    <property type="match status" value="1"/>
</dbReference>
<dbReference type="SMART" id="SM00482">
    <property type="entry name" value="POLAc"/>
    <property type="match status" value="1"/>
</dbReference>
<keyword evidence="8" id="KW-0540">Nuclease</keyword>
<dbReference type="InterPro" id="IPR036397">
    <property type="entry name" value="RNaseH_sf"/>
</dbReference>
<dbReference type="CDD" id="cd09859">
    <property type="entry name" value="PIN_53EXO"/>
    <property type="match status" value="1"/>
</dbReference>
<dbReference type="Gene3D" id="1.20.1060.10">
    <property type="entry name" value="Taq DNA Polymerase, Chain T, domain 4"/>
    <property type="match status" value="1"/>
</dbReference>
<dbReference type="SUPFAM" id="SSF53098">
    <property type="entry name" value="Ribonuclease H-like"/>
    <property type="match status" value="1"/>
</dbReference>
<dbReference type="SMART" id="SM00475">
    <property type="entry name" value="53EXOc"/>
    <property type="match status" value="1"/>
</dbReference>
<evidence type="ECO:0000313" key="21">
    <source>
        <dbReference type="EMBL" id="CAH0542035.1"/>
    </source>
</evidence>
<evidence type="ECO:0000256" key="17">
    <source>
        <dbReference type="RuleBase" id="RU004460"/>
    </source>
</evidence>
<dbReference type="Pfam" id="PF01367">
    <property type="entry name" value="5_3_exonuc"/>
    <property type="match status" value="1"/>
</dbReference>
<dbReference type="Gene3D" id="3.30.70.370">
    <property type="match status" value="1"/>
</dbReference>
<dbReference type="Pfam" id="PF00476">
    <property type="entry name" value="DNA_pol_A"/>
    <property type="match status" value="1"/>
</dbReference>
<dbReference type="EMBL" id="CAKLDM010000002">
    <property type="protein sequence ID" value="CAH0542035.1"/>
    <property type="molecule type" value="Genomic_DNA"/>
</dbReference>
<comment type="similarity">
    <text evidence="1 17">Belongs to the DNA polymerase type-A family.</text>
</comment>
<comment type="function">
    <text evidence="17">In addition to polymerase activity, this DNA polymerase exhibits 3'-5' and 5'-3' exonuclease activity.</text>
</comment>
<dbReference type="SUPFAM" id="SSF56672">
    <property type="entry name" value="DNA/RNA polymerases"/>
    <property type="match status" value="1"/>
</dbReference>
<keyword evidence="13 17" id="KW-0238">DNA-binding</keyword>
<dbReference type="NCBIfam" id="TIGR00593">
    <property type="entry name" value="pola"/>
    <property type="match status" value="1"/>
</dbReference>
<dbReference type="Gene3D" id="1.10.150.20">
    <property type="entry name" value="5' to 3' exonuclease, C-terminal subdomain"/>
    <property type="match status" value="2"/>
</dbReference>
<evidence type="ECO:0000256" key="16">
    <source>
        <dbReference type="NCBIfam" id="TIGR00593"/>
    </source>
</evidence>
<evidence type="ECO:0000256" key="2">
    <source>
        <dbReference type="ARBA" id="ARBA00011541"/>
    </source>
</evidence>
<dbReference type="InterPro" id="IPR018320">
    <property type="entry name" value="DNA_polymerase_1"/>
</dbReference>
<dbReference type="Gene3D" id="3.40.50.1010">
    <property type="entry name" value="5'-nuclease"/>
    <property type="match status" value="1"/>
</dbReference>
<accession>A0ABN8EDX0</accession>
<dbReference type="Pfam" id="PF01612">
    <property type="entry name" value="DNA_pol_A_exo1"/>
    <property type="match status" value="1"/>
</dbReference>
<evidence type="ECO:0000256" key="11">
    <source>
        <dbReference type="ARBA" id="ARBA00022839"/>
    </source>
</evidence>
<keyword evidence="10 17" id="KW-0378">Hydrolase</keyword>
<dbReference type="RefSeq" id="WP_237363461.1">
    <property type="nucleotide sequence ID" value="NZ_CAKLDM010000002.1"/>
</dbReference>